<reference evidence="3" key="1">
    <citation type="journal article" date="2019" name="Int. J. Syst. Evol. Microbiol.">
        <title>The Global Catalogue of Microorganisms (GCM) 10K type strain sequencing project: providing services to taxonomists for standard genome sequencing and annotation.</title>
        <authorList>
            <consortium name="The Broad Institute Genomics Platform"/>
            <consortium name="The Broad Institute Genome Sequencing Center for Infectious Disease"/>
            <person name="Wu L."/>
            <person name="Ma J."/>
        </authorList>
    </citation>
    <scope>NUCLEOTIDE SEQUENCE [LARGE SCALE GENOMIC DNA]</scope>
    <source>
        <strain evidence="3">CCUG 60524</strain>
    </source>
</reference>
<evidence type="ECO:0000313" key="2">
    <source>
        <dbReference type="EMBL" id="MFD0981313.1"/>
    </source>
</evidence>
<accession>A0ABW3IU72</accession>
<name>A0ABW3IU72_9RHOB</name>
<dbReference type="RefSeq" id="WP_386076226.1">
    <property type="nucleotide sequence ID" value="NZ_JBHTJT010000038.1"/>
</dbReference>
<keyword evidence="3" id="KW-1185">Reference proteome</keyword>
<evidence type="ECO:0008006" key="4">
    <source>
        <dbReference type="Google" id="ProtNLM"/>
    </source>
</evidence>
<gene>
    <name evidence="2" type="ORF">ACFQ2S_16880</name>
</gene>
<feature type="region of interest" description="Disordered" evidence="1">
    <location>
        <begin position="78"/>
        <end position="109"/>
    </location>
</feature>
<sequence length="109" mass="11789">MSKTTSVGAKPAQERSPFQRVLKFAKGEAVRTAAGLRSAVRLRPGDRLDTGMQRVLWVAVGQQVQVFTGAEPARTAMDLPRLGRVSPETGRLELRRPASSGPSAPTRLH</sequence>
<proteinExistence type="predicted"/>
<dbReference type="EMBL" id="JBHTJT010000038">
    <property type="protein sequence ID" value="MFD0981313.1"/>
    <property type="molecule type" value="Genomic_DNA"/>
</dbReference>
<dbReference type="Proteomes" id="UP001597108">
    <property type="component" value="Unassembled WGS sequence"/>
</dbReference>
<evidence type="ECO:0000256" key="1">
    <source>
        <dbReference type="SAM" id="MobiDB-lite"/>
    </source>
</evidence>
<comment type="caution">
    <text evidence="2">The sequence shown here is derived from an EMBL/GenBank/DDBJ whole genome shotgun (WGS) entry which is preliminary data.</text>
</comment>
<organism evidence="2 3">
    <name type="scientific">Tropicimonas aquimaris</name>
    <dbReference type="NCBI Taxonomy" id="914152"/>
    <lineage>
        <taxon>Bacteria</taxon>
        <taxon>Pseudomonadati</taxon>
        <taxon>Pseudomonadota</taxon>
        <taxon>Alphaproteobacteria</taxon>
        <taxon>Rhodobacterales</taxon>
        <taxon>Roseobacteraceae</taxon>
        <taxon>Tropicimonas</taxon>
    </lineage>
</organism>
<evidence type="ECO:0000313" key="3">
    <source>
        <dbReference type="Proteomes" id="UP001597108"/>
    </source>
</evidence>
<protein>
    <recommendedName>
        <fullName evidence="4">Hedgehog/Intein (Hint) domain-containing protein</fullName>
    </recommendedName>
</protein>